<evidence type="ECO:0000256" key="8">
    <source>
        <dbReference type="ARBA" id="ARBA00023180"/>
    </source>
</evidence>
<dbReference type="InterPro" id="IPR019775">
    <property type="entry name" value="WD40_repeat_CS"/>
</dbReference>
<dbReference type="GO" id="GO:0032934">
    <property type="term" value="F:sterol binding"/>
    <property type="evidence" value="ECO:0007669"/>
    <property type="project" value="InterPro"/>
</dbReference>
<evidence type="ECO:0000259" key="11">
    <source>
        <dbReference type="Pfam" id="PF24017"/>
    </source>
</evidence>
<dbReference type="SUPFAM" id="SSF50978">
    <property type="entry name" value="WD40 repeat-like"/>
    <property type="match status" value="1"/>
</dbReference>
<keyword evidence="4" id="KW-0677">Repeat</keyword>
<evidence type="ECO:0000256" key="6">
    <source>
        <dbReference type="ARBA" id="ARBA00022989"/>
    </source>
</evidence>
<sequence>MLWMIVWISSITYNSGLISHFFVSSYGENETTTASFPENVINFTSDLDYNNSYTDDTLGPIIPSKNMDNNKNIDYGNINTNDTEDLIKLKHTEYEPWTRLSNFHWQAIFNKYNIPISRKYLVVLPPIRISHVVNPSQAVALRHSKDSKTQHFQWQNLAAALDPLDLSDDPIYLEESAPFYPSSPMELLLMTILCLISVSVIAYAMVVLYHCVCSRNYAEWRASWNENVTQMLSTQLVLDSSPIILRGHSHNIECVVADHSHIASCCLTGQIKIWDNSNGHLVAHIDRNAFFGLNEKKEIKQNDENKTHGKYSCNVQSHLMTHHNDNQNIEILPKDNNIQSNKLFTSKFGNKTFDKYSRPVDYNREACTNAEKQIFVANRLNKSNRYLIENKNLFYDKNFIQKNVNVMTDKFINQPEGHSQIWCLDFVNNIIGIGCSNGNLEFWEGTTGNFKCFYEDKKVVGITSLKINGDKVIAAKITGNLDFYCLRSCAESNQNVNWNSAYRRSHIRTGSAGSISNFSSTTSFGDVFECVLLISIEAHQQPITIMYCQGNRVLTGSQDHTVKVFRITDQNCLSTLHGHYGPITCLTMDYSQAMTAMSGSQDGHLCVWDLMSGACMYSPLAHDGGVAGLTYSDSYVITLGADDKLRTWDRFQGHLLMTIIVEHTYSSGLVMLSQYLLVTARAGGLIVWDVRTGEAARQVVFSDRDNGSFVRHLLTDGRSVICDYGKELRLVRFPLLEDKSD</sequence>
<dbReference type="Pfam" id="PF24017">
    <property type="entry name" value="Beta-prop_SCAP"/>
    <property type="match status" value="1"/>
</dbReference>
<keyword evidence="8" id="KW-0325">Glycoprotein</keyword>
<evidence type="ECO:0000256" key="2">
    <source>
        <dbReference type="ARBA" id="ARBA00022574"/>
    </source>
</evidence>
<keyword evidence="3 10" id="KW-0812">Transmembrane</keyword>
<dbReference type="InterPro" id="IPR015943">
    <property type="entry name" value="WD40/YVTN_repeat-like_dom_sf"/>
</dbReference>
<dbReference type="InterPro" id="IPR001680">
    <property type="entry name" value="WD40_rpt"/>
</dbReference>
<reference evidence="12" key="1">
    <citation type="submission" date="2020-03" db="EMBL/GenBank/DDBJ databases">
        <title>Transcriptomic Profiling of the Digestive Tract of the Rat Flea, Xenopsylla cheopis, Following Blood Feeding and Infection with Yersinia pestis.</title>
        <authorList>
            <person name="Bland D.M."/>
            <person name="Martens C.A."/>
            <person name="Virtaneva K."/>
            <person name="Kanakabandi K."/>
            <person name="Long D."/>
            <person name="Rosenke R."/>
            <person name="Saturday G.A."/>
            <person name="Hoyt F.H."/>
            <person name="Bruno D.P."/>
            <person name="Ribeiro J.M.C."/>
            <person name="Hinnebusch J."/>
        </authorList>
    </citation>
    <scope>NUCLEOTIDE SEQUENCE</scope>
</reference>
<evidence type="ECO:0000256" key="4">
    <source>
        <dbReference type="ARBA" id="ARBA00022737"/>
    </source>
</evidence>
<feature type="repeat" description="WD" evidence="9">
    <location>
        <begin position="576"/>
        <end position="618"/>
    </location>
</feature>
<feature type="transmembrane region" description="Helical" evidence="10">
    <location>
        <begin position="187"/>
        <end position="209"/>
    </location>
</feature>
<dbReference type="Gene3D" id="2.130.10.10">
    <property type="entry name" value="YVTN repeat-like/Quinoprotein amine dehydrogenase"/>
    <property type="match status" value="2"/>
</dbReference>
<dbReference type="PANTHER" id="PTHR46378">
    <property type="entry name" value="STEROL REGULATORY ELEMENT-BINDING PROTEIN CLEAVAGE-ACTIVATING PROTEIN"/>
    <property type="match status" value="1"/>
</dbReference>
<feature type="domain" description="SCAP beta-propeller" evidence="11">
    <location>
        <begin position="243"/>
        <end position="731"/>
    </location>
</feature>
<dbReference type="PROSITE" id="PS00678">
    <property type="entry name" value="WD_REPEATS_1"/>
    <property type="match status" value="1"/>
</dbReference>
<proteinExistence type="predicted"/>
<evidence type="ECO:0000256" key="10">
    <source>
        <dbReference type="SAM" id="Phobius"/>
    </source>
</evidence>
<keyword evidence="2 9" id="KW-0853">WD repeat</keyword>
<evidence type="ECO:0000256" key="7">
    <source>
        <dbReference type="ARBA" id="ARBA00023136"/>
    </source>
</evidence>
<evidence type="ECO:0000313" key="12">
    <source>
        <dbReference type="EMBL" id="NOV50213.1"/>
    </source>
</evidence>
<evidence type="ECO:0000256" key="5">
    <source>
        <dbReference type="ARBA" id="ARBA00022824"/>
    </source>
</evidence>
<evidence type="ECO:0000256" key="9">
    <source>
        <dbReference type="PROSITE-ProRule" id="PRU00221"/>
    </source>
</evidence>
<protein>
    <submittedName>
        <fullName evidence="12">Putative sterol regulatory element-binding protein</fullName>
    </submittedName>
</protein>
<dbReference type="GO" id="GO:0032933">
    <property type="term" value="P:SREBP signaling pathway"/>
    <property type="evidence" value="ECO:0007669"/>
    <property type="project" value="InterPro"/>
</dbReference>
<organism evidence="12">
    <name type="scientific">Xenopsylla cheopis</name>
    <name type="common">Oriental rat flea</name>
    <name type="synonym">Pulex cheopis</name>
    <dbReference type="NCBI Taxonomy" id="163159"/>
    <lineage>
        <taxon>Eukaryota</taxon>
        <taxon>Metazoa</taxon>
        <taxon>Ecdysozoa</taxon>
        <taxon>Arthropoda</taxon>
        <taxon>Hexapoda</taxon>
        <taxon>Insecta</taxon>
        <taxon>Pterygota</taxon>
        <taxon>Neoptera</taxon>
        <taxon>Endopterygota</taxon>
        <taxon>Siphonaptera</taxon>
        <taxon>Pulicidae</taxon>
        <taxon>Xenopsyllinae</taxon>
        <taxon>Xenopsylla</taxon>
    </lineage>
</organism>
<dbReference type="PANTHER" id="PTHR46378:SF1">
    <property type="entry name" value="STEROL REGULATORY ELEMENT-BINDING PROTEIN CLEAVAGE-ACTIVATING PROTEIN"/>
    <property type="match status" value="1"/>
</dbReference>
<dbReference type="GO" id="GO:0032936">
    <property type="term" value="C:SREBP-SCAP complex"/>
    <property type="evidence" value="ECO:0007669"/>
    <property type="project" value="TreeGrafter"/>
</dbReference>
<keyword evidence="5" id="KW-0256">Endoplasmic reticulum</keyword>
<dbReference type="GO" id="GO:0045540">
    <property type="term" value="P:regulation of cholesterol biosynthetic process"/>
    <property type="evidence" value="ECO:0007669"/>
    <property type="project" value="TreeGrafter"/>
</dbReference>
<comment type="subcellular location">
    <subcellularLocation>
        <location evidence="1">Endoplasmic reticulum membrane</location>
        <topology evidence="1">Multi-pass membrane protein</topology>
    </subcellularLocation>
</comment>
<keyword evidence="7 10" id="KW-0472">Membrane</keyword>
<accession>A0A6M2DVR8</accession>
<evidence type="ECO:0000256" key="1">
    <source>
        <dbReference type="ARBA" id="ARBA00004477"/>
    </source>
</evidence>
<evidence type="ECO:0000256" key="3">
    <source>
        <dbReference type="ARBA" id="ARBA00022692"/>
    </source>
</evidence>
<dbReference type="InterPro" id="IPR057042">
    <property type="entry name" value="Beta-prop_SCAP"/>
</dbReference>
<name>A0A6M2DVR8_XENCH</name>
<dbReference type="AlphaFoldDB" id="A0A6M2DVR8"/>
<dbReference type="PROSITE" id="PS50082">
    <property type="entry name" value="WD_REPEATS_2"/>
    <property type="match status" value="1"/>
</dbReference>
<dbReference type="GO" id="GO:0000139">
    <property type="term" value="C:Golgi membrane"/>
    <property type="evidence" value="ECO:0007669"/>
    <property type="project" value="InterPro"/>
</dbReference>
<dbReference type="InterPro" id="IPR036322">
    <property type="entry name" value="WD40_repeat_dom_sf"/>
</dbReference>
<dbReference type="EMBL" id="GIIL01006487">
    <property type="protein sequence ID" value="NOV50213.1"/>
    <property type="molecule type" value="Transcribed_RNA"/>
</dbReference>
<keyword evidence="6 10" id="KW-1133">Transmembrane helix</keyword>
<dbReference type="InterPro" id="IPR030225">
    <property type="entry name" value="SCAP"/>
</dbReference>
<dbReference type="SMART" id="SM00320">
    <property type="entry name" value="WD40"/>
    <property type="match status" value="5"/>
</dbReference>
<dbReference type="GO" id="GO:0005789">
    <property type="term" value="C:endoplasmic reticulum membrane"/>
    <property type="evidence" value="ECO:0007669"/>
    <property type="project" value="UniProtKB-SubCell"/>
</dbReference>